<evidence type="ECO:0000256" key="3">
    <source>
        <dbReference type="PROSITE-ProRule" id="PRU00023"/>
    </source>
</evidence>
<evidence type="ECO:0000256" key="1">
    <source>
        <dbReference type="ARBA" id="ARBA00022737"/>
    </source>
</evidence>
<dbReference type="PROSITE" id="PS50088">
    <property type="entry name" value="ANK_REPEAT"/>
    <property type="match status" value="4"/>
</dbReference>
<dbReference type="InterPro" id="IPR002110">
    <property type="entry name" value="Ankyrin_rpt"/>
</dbReference>
<evidence type="ECO:0000313" key="6">
    <source>
        <dbReference type="EMBL" id="ELR16094.1"/>
    </source>
</evidence>
<dbReference type="Pfam" id="PF12796">
    <property type="entry name" value="Ank_2"/>
    <property type="match status" value="2"/>
</dbReference>
<feature type="compositionally biased region" description="Acidic residues" evidence="4">
    <location>
        <begin position="634"/>
        <end position="647"/>
    </location>
</feature>
<feature type="compositionally biased region" description="Basic and acidic residues" evidence="4">
    <location>
        <begin position="648"/>
        <end position="659"/>
    </location>
</feature>
<keyword evidence="1" id="KW-0677">Repeat</keyword>
<feature type="region of interest" description="Disordered" evidence="4">
    <location>
        <begin position="595"/>
        <end position="659"/>
    </location>
</feature>
<dbReference type="PANTHER" id="PTHR24126:SF14">
    <property type="entry name" value="ANK_REP_REGION DOMAIN-CONTAINING PROTEIN"/>
    <property type="match status" value="1"/>
</dbReference>
<dbReference type="InterPro" id="IPR001810">
    <property type="entry name" value="F-box_dom"/>
</dbReference>
<dbReference type="Gene3D" id="1.25.40.20">
    <property type="entry name" value="Ankyrin repeat-containing domain"/>
    <property type="match status" value="4"/>
</dbReference>
<evidence type="ECO:0000256" key="4">
    <source>
        <dbReference type="SAM" id="MobiDB-lite"/>
    </source>
</evidence>
<evidence type="ECO:0000256" key="2">
    <source>
        <dbReference type="ARBA" id="ARBA00023043"/>
    </source>
</evidence>
<gene>
    <name evidence="6" type="ORF">ACA1_224950</name>
</gene>
<dbReference type="PROSITE" id="PS50297">
    <property type="entry name" value="ANK_REP_REGION"/>
    <property type="match status" value="4"/>
</dbReference>
<feature type="compositionally biased region" description="Basic and acidic residues" evidence="4">
    <location>
        <begin position="618"/>
        <end position="633"/>
    </location>
</feature>
<organism evidence="6 7">
    <name type="scientific">Acanthamoeba castellanii (strain ATCC 30010 / Neff)</name>
    <dbReference type="NCBI Taxonomy" id="1257118"/>
    <lineage>
        <taxon>Eukaryota</taxon>
        <taxon>Amoebozoa</taxon>
        <taxon>Discosea</taxon>
        <taxon>Longamoebia</taxon>
        <taxon>Centramoebida</taxon>
        <taxon>Acanthamoebidae</taxon>
        <taxon>Acanthamoeba</taxon>
    </lineage>
</organism>
<dbReference type="Gene3D" id="1.20.1280.50">
    <property type="match status" value="1"/>
</dbReference>
<dbReference type="SUPFAM" id="SSF48403">
    <property type="entry name" value="Ankyrin repeat"/>
    <property type="match status" value="2"/>
</dbReference>
<dbReference type="KEGG" id="acan:ACA1_224950"/>
<accession>L8GSF6</accession>
<keyword evidence="2 3" id="KW-0040">ANK repeat</keyword>
<feature type="repeat" description="ANK" evidence="3">
    <location>
        <begin position="200"/>
        <end position="232"/>
    </location>
</feature>
<reference evidence="6 7" key="1">
    <citation type="journal article" date="2013" name="Genome Biol.">
        <title>Genome of Acanthamoeba castellanii highlights extensive lateral gene transfer and early evolution of tyrosine kinase signaling.</title>
        <authorList>
            <person name="Clarke M."/>
            <person name="Lohan A.J."/>
            <person name="Liu B."/>
            <person name="Lagkouvardos I."/>
            <person name="Roy S."/>
            <person name="Zafar N."/>
            <person name="Bertelli C."/>
            <person name="Schilde C."/>
            <person name="Kianianmomeni A."/>
            <person name="Burglin T.R."/>
            <person name="Frech C."/>
            <person name="Turcotte B."/>
            <person name="Kopec K.O."/>
            <person name="Synnott J.M."/>
            <person name="Choo C."/>
            <person name="Paponov I."/>
            <person name="Finkler A."/>
            <person name="Soon Heng Tan C."/>
            <person name="Hutchins A.P."/>
            <person name="Weinmeier T."/>
            <person name="Rattei T."/>
            <person name="Chu J.S."/>
            <person name="Gimenez G."/>
            <person name="Irimia M."/>
            <person name="Rigden D.J."/>
            <person name="Fitzpatrick D.A."/>
            <person name="Lorenzo-Morales J."/>
            <person name="Bateman A."/>
            <person name="Chiu C.H."/>
            <person name="Tang P."/>
            <person name="Hegemann P."/>
            <person name="Fromm H."/>
            <person name="Raoult D."/>
            <person name="Greub G."/>
            <person name="Miranda-Saavedra D."/>
            <person name="Chen N."/>
            <person name="Nash P."/>
            <person name="Ginger M.L."/>
            <person name="Horn M."/>
            <person name="Schaap P."/>
            <person name="Caler L."/>
            <person name="Loftus B."/>
        </authorList>
    </citation>
    <scope>NUCLEOTIDE SEQUENCE [LARGE SCALE GENOMIC DNA]</scope>
    <source>
        <strain evidence="6 7">Neff</strain>
    </source>
</reference>
<feature type="repeat" description="ANK" evidence="3">
    <location>
        <begin position="272"/>
        <end position="304"/>
    </location>
</feature>
<evidence type="ECO:0000259" key="5">
    <source>
        <dbReference type="Pfam" id="PF12937"/>
    </source>
</evidence>
<feature type="repeat" description="ANK" evidence="3">
    <location>
        <begin position="233"/>
        <end position="260"/>
    </location>
</feature>
<dbReference type="SUPFAM" id="SSF81383">
    <property type="entry name" value="F-box domain"/>
    <property type="match status" value="1"/>
</dbReference>
<dbReference type="PRINTS" id="PR01415">
    <property type="entry name" value="ANKYRIN"/>
</dbReference>
<dbReference type="PANTHER" id="PTHR24126">
    <property type="entry name" value="ANKYRIN REPEAT, PH AND SEC7 DOMAIN CONTAINING PROTEIN SECG-RELATED"/>
    <property type="match status" value="1"/>
</dbReference>
<dbReference type="InterPro" id="IPR036047">
    <property type="entry name" value="F-box-like_dom_sf"/>
</dbReference>
<feature type="compositionally biased region" description="Low complexity" evidence="4">
    <location>
        <begin position="599"/>
        <end position="611"/>
    </location>
</feature>
<proteinExistence type="predicted"/>
<dbReference type="SMART" id="SM00248">
    <property type="entry name" value="ANK"/>
    <property type="match status" value="9"/>
</dbReference>
<feature type="domain" description="F-box" evidence="5">
    <location>
        <begin position="27"/>
        <end position="71"/>
    </location>
</feature>
<dbReference type="OrthoDB" id="16045at2759"/>
<dbReference type="Pfam" id="PF12937">
    <property type="entry name" value="F-box-like"/>
    <property type="match status" value="1"/>
</dbReference>
<feature type="repeat" description="ANK" evidence="3">
    <location>
        <begin position="305"/>
        <end position="339"/>
    </location>
</feature>
<name>L8GSF6_ACACF</name>
<dbReference type="RefSeq" id="XP_004338107.1">
    <property type="nucleotide sequence ID" value="XM_004338059.1"/>
</dbReference>
<dbReference type="InterPro" id="IPR036770">
    <property type="entry name" value="Ankyrin_rpt-contain_sf"/>
</dbReference>
<protein>
    <submittedName>
        <fullName evidence="6">Fbox domain containing protein</fullName>
    </submittedName>
</protein>
<dbReference type="Pfam" id="PF00023">
    <property type="entry name" value="Ank"/>
    <property type="match status" value="1"/>
</dbReference>
<dbReference type="VEuPathDB" id="AmoebaDB:ACA1_224950"/>
<keyword evidence="7" id="KW-1185">Reference proteome</keyword>
<dbReference type="EMBL" id="KB008010">
    <property type="protein sequence ID" value="ELR16094.1"/>
    <property type="molecule type" value="Genomic_DNA"/>
</dbReference>
<dbReference type="GeneID" id="14916695"/>
<sequence length="659" mass="72219">MEKKQDVAEEDGRGEEEGEELLALHEVLPLEVMQHIMGMADPASVARAEGVCRAWRSACESPFVWEAVFRRHFSSRPSTTAKEKWRERCVKAAISLRRLQALKGEDRLRDTLRWCAACGHDRVLRELLTKEAAHMTLDLLNGKRPPNTDESKFQYSDDGSARPVHLAASVGCAEIMEVLMEKAGGPEKARELINAVESRTGNTALHFAAENGHCAMVAFLLNQGAEKNALNGSKQTALHLATLAGCAPAVRMLVEHGAQILFTAAEAKSKKVPASPLHLAASNRSEALVSLFIELGLDINLTDAAGRIPLHFAARAVPKNAGFIEFLLARGADAKAVDEEGQGVLHYAITNECSAELVAMCKRLIDAGADAHSKDPVLGLERLIARSYYQSSYDRDLVNLFVERGIDIKDPPKAHHYDLVLALLDWGVDPNASDPSVTGTTPNLPLHMALCGHSYHNSDADRRRVVELLLERGADVHRLAGYNQSQALFYLPCEPDETFDFLLSRGADINARNERGETFLYRAVNQNWPYNAPHFHRMRRAVVALIERGADPGQCRVDGHGPVSEVVDPTYTPLGWEWVAFLRSVGIPIRTAADDDEPAAAAAGSGDATGAEADDDGEGRAEPLGHHRLRNDGDDTNEDEEEEEAEEDSRSKGKEKLDK</sequence>
<dbReference type="STRING" id="1257118.L8GSF6"/>
<dbReference type="Proteomes" id="UP000011083">
    <property type="component" value="Unassembled WGS sequence"/>
</dbReference>
<dbReference type="AlphaFoldDB" id="L8GSF6"/>
<evidence type="ECO:0000313" key="7">
    <source>
        <dbReference type="Proteomes" id="UP000011083"/>
    </source>
</evidence>